<organism evidence="2 3">
    <name type="scientific">Phytophthora cactorum</name>
    <dbReference type="NCBI Taxonomy" id="29920"/>
    <lineage>
        <taxon>Eukaryota</taxon>
        <taxon>Sar</taxon>
        <taxon>Stramenopiles</taxon>
        <taxon>Oomycota</taxon>
        <taxon>Peronosporomycetes</taxon>
        <taxon>Peronosporales</taxon>
        <taxon>Peronosporaceae</taxon>
        <taxon>Phytophthora</taxon>
    </lineage>
</organism>
<reference evidence="2 3" key="1">
    <citation type="submission" date="2018-01" db="EMBL/GenBank/DDBJ databases">
        <title>Draft genome of the strawberry crown rot pathogen Phytophthora cactorum.</title>
        <authorList>
            <person name="Armitage A.D."/>
            <person name="Lysoe E."/>
            <person name="Nellist C.F."/>
            <person name="Harrison R.J."/>
            <person name="Brurberg M.B."/>
        </authorList>
    </citation>
    <scope>NUCLEOTIDE SEQUENCE [LARGE SCALE GENOMIC DNA]</scope>
    <source>
        <strain evidence="2 3">10300</strain>
    </source>
</reference>
<protein>
    <submittedName>
        <fullName evidence="2">Uncharacterized protein</fullName>
    </submittedName>
</protein>
<gene>
    <name evidence="2" type="ORF">PC110_g11562</name>
</gene>
<keyword evidence="3" id="KW-1185">Reference proteome</keyword>
<evidence type="ECO:0000256" key="1">
    <source>
        <dbReference type="SAM" id="MobiDB-lite"/>
    </source>
</evidence>
<dbReference type="VEuPathDB" id="FungiDB:PC110_g11562"/>
<proteinExistence type="predicted"/>
<feature type="region of interest" description="Disordered" evidence="1">
    <location>
        <begin position="1"/>
        <end position="43"/>
    </location>
</feature>
<sequence>MAGSDRLEGAQRMQLGPSGSHRASHEEPKADLPGAVGVQSSEGPKRLQTFFNSVIDRFLKAQRAIQGTPIAARVRVSEVQRSTWRRLPRIMGTTTQTISISRFLAEQ</sequence>
<dbReference type="EMBL" id="MJFZ01000293">
    <property type="protein sequence ID" value="RAW32080.1"/>
    <property type="molecule type" value="Genomic_DNA"/>
</dbReference>
<evidence type="ECO:0000313" key="3">
    <source>
        <dbReference type="Proteomes" id="UP000251314"/>
    </source>
</evidence>
<dbReference type="OrthoDB" id="128195at2759"/>
<name>A0A329S6D8_9STRA</name>
<accession>A0A329S6D8</accession>
<evidence type="ECO:0000313" key="2">
    <source>
        <dbReference type="EMBL" id="RAW32080.1"/>
    </source>
</evidence>
<dbReference type="AlphaFoldDB" id="A0A329S6D8"/>
<dbReference type="Proteomes" id="UP000251314">
    <property type="component" value="Unassembled WGS sequence"/>
</dbReference>
<comment type="caution">
    <text evidence="2">The sequence shown here is derived from an EMBL/GenBank/DDBJ whole genome shotgun (WGS) entry which is preliminary data.</text>
</comment>